<reference evidence="1" key="1">
    <citation type="submission" date="2021-01" db="EMBL/GenBank/DDBJ databases">
        <authorList>
            <person name="Corre E."/>
            <person name="Pelletier E."/>
            <person name="Niang G."/>
            <person name="Scheremetjew M."/>
            <person name="Finn R."/>
            <person name="Kale V."/>
            <person name="Holt S."/>
            <person name="Cochrane G."/>
            <person name="Meng A."/>
            <person name="Brown T."/>
            <person name="Cohen L."/>
        </authorList>
    </citation>
    <scope>NUCLEOTIDE SEQUENCE</scope>
    <source>
        <strain evidence="1">CCMP3328</strain>
    </source>
</reference>
<gene>
    <name evidence="1" type="ORF">CAUS1442_LOCUS4968</name>
</gene>
<protein>
    <submittedName>
        <fullName evidence="1">Uncharacterized protein</fullName>
    </submittedName>
</protein>
<dbReference type="EMBL" id="HBEF01007915">
    <property type="protein sequence ID" value="CAD8332867.1"/>
    <property type="molecule type" value="Transcribed_RNA"/>
</dbReference>
<name>A0A7R9ZKY1_9STRA</name>
<evidence type="ECO:0000313" key="1">
    <source>
        <dbReference type="EMBL" id="CAD8332867.1"/>
    </source>
</evidence>
<organism evidence="1">
    <name type="scientific">Craspedostauros australis</name>
    <dbReference type="NCBI Taxonomy" id="1486917"/>
    <lineage>
        <taxon>Eukaryota</taxon>
        <taxon>Sar</taxon>
        <taxon>Stramenopiles</taxon>
        <taxon>Ochrophyta</taxon>
        <taxon>Bacillariophyta</taxon>
        <taxon>Bacillariophyceae</taxon>
        <taxon>Bacillariophycidae</taxon>
        <taxon>Naviculales</taxon>
        <taxon>Naviculaceae</taxon>
        <taxon>Craspedostauros</taxon>
    </lineage>
</organism>
<sequence length="178" mass="19706">MRTDKAVMVRNKNGELVCCNGAPVLMKQVDDAFLASLPDSELEACQMCLFREWRQGDVIYMNHPSHEEEEEEGKKHTPSRSASSYRWTCASCAKEQGVSMPARSHRNMTQLPIRASLLENPPRPMKRVVTPTKKGAVPIPPTYVATKETTTAVAKNGESCVVGSTNVLMDVVSCMCLF</sequence>
<dbReference type="AlphaFoldDB" id="A0A7R9ZKY1"/>
<accession>A0A7R9ZKY1</accession>
<proteinExistence type="predicted"/>